<dbReference type="Proteomes" id="UP000302163">
    <property type="component" value="Chromosome"/>
</dbReference>
<evidence type="ECO:0000313" key="5">
    <source>
        <dbReference type="Proteomes" id="UP000302163"/>
    </source>
</evidence>
<dbReference type="PANTHER" id="PTHR43479">
    <property type="entry name" value="ACREF/ENVCD OPERON REPRESSOR-RELATED"/>
    <property type="match status" value="1"/>
</dbReference>
<accession>A0A4P8YHD3</accession>
<dbReference type="InterPro" id="IPR050624">
    <property type="entry name" value="HTH-type_Tx_Regulator"/>
</dbReference>
<feature type="domain" description="HTH tetR-type" evidence="3">
    <location>
        <begin position="7"/>
        <end position="67"/>
    </location>
</feature>
<reference evidence="4 5" key="1">
    <citation type="submission" date="2019-05" db="EMBL/GenBank/DDBJ databases">
        <title>Complete genome sequence of Izhakiella calystegiae KSNA2, an endophyte isolated from beach morning glory (Calystegia soldanella).</title>
        <authorList>
            <person name="Jiang L."/>
            <person name="Jeong J.C."/>
            <person name="Kim C.Y."/>
            <person name="Kim D.H."/>
            <person name="Kim S.W."/>
            <person name="Lee j."/>
        </authorList>
    </citation>
    <scope>NUCLEOTIDE SEQUENCE [LARGE SCALE GENOMIC DNA]</scope>
    <source>
        <strain evidence="4 5">KSNA2</strain>
    </source>
</reference>
<feature type="DNA-binding region" description="H-T-H motif" evidence="2">
    <location>
        <begin position="30"/>
        <end position="49"/>
    </location>
</feature>
<keyword evidence="5" id="KW-1185">Reference proteome</keyword>
<dbReference type="InterPro" id="IPR001647">
    <property type="entry name" value="HTH_TetR"/>
</dbReference>
<keyword evidence="1 2" id="KW-0238">DNA-binding</keyword>
<gene>
    <name evidence="4" type="ORF">FEM41_10145</name>
</gene>
<dbReference type="PANTHER" id="PTHR43479:SF11">
    <property type="entry name" value="ACREF_ENVCD OPERON REPRESSOR-RELATED"/>
    <property type="match status" value="1"/>
</dbReference>
<evidence type="ECO:0000256" key="1">
    <source>
        <dbReference type="ARBA" id="ARBA00023125"/>
    </source>
</evidence>
<dbReference type="OrthoDB" id="5816932at2"/>
<evidence type="ECO:0000259" key="3">
    <source>
        <dbReference type="PROSITE" id="PS50977"/>
    </source>
</evidence>
<dbReference type="PROSITE" id="PS50977">
    <property type="entry name" value="HTH_TETR_2"/>
    <property type="match status" value="1"/>
</dbReference>
<dbReference type="Pfam" id="PF00440">
    <property type="entry name" value="TetR_N"/>
    <property type="match status" value="1"/>
</dbReference>
<protein>
    <submittedName>
        <fullName evidence="4">TetR/AcrR family transcriptional regulator</fullName>
    </submittedName>
</protein>
<dbReference type="GO" id="GO:0003677">
    <property type="term" value="F:DNA binding"/>
    <property type="evidence" value="ECO:0007669"/>
    <property type="project" value="UniProtKB-UniRule"/>
</dbReference>
<dbReference type="AlphaFoldDB" id="A0A4P8YHD3"/>
<dbReference type="SUPFAM" id="SSF46689">
    <property type="entry name" value="Homeodomain-like"/>
    <property type="match status" value="1"/>
</dbReference>
<dbReference type="InterPro" id="IPR009057">
    <property type="entry name" value="Homeodomain-like_sf"/>
</dbReference>
<dbReference type="EMBL" id="CP040428">
    <property type="protein sequence ID" value="QCT19990.1"/>
    <property type="molecule type" value="Genomic_DNA"/>
</dbReference>
<dbReference type="KEGG" id="izh:FEM41_10145"/>
<evidence type="ECO:0000313" key="4">
    <source>
        <dbReference type="EMBL" id="QCT19990.1"/>
    </source>
</evidence>
<evidence type="ECO:0000256" key="2">
    <source>
        <dbReference type="PROSITE-ProRule" id="PRU00335"/>
    </source>
</evidence>
<sequence length="191" mass="21610">MTLAKKKSGKAEILTTAKIILSEKGARNFSMREVARACGKSLSNVQYYYPSLEELLSALFEDVIDDSIQKLNEVIVNDGEELKWLVDLIISNFNDVTLCKLIWEAWVNSANCTNSSYALHDFYIKYIEQVKLIILRKIPDMRDDLAKQKAVMCVALFEGLSVLYTVGKNTFIDFDVNDALYTAAYGIINVE</sequence>
<dbReference type="Gene3D" id="1.10.357.10">
    <property type="entry name" value="Tetracycline Repressor, domain 2"/>
    <property type="match status" value="1"/>
</dbReference>
<proteinExistence type="predicted"/>
<name>A0A4P8YHD3_9ENTR</name>
<organism evidence="4 5">
    <name type="scientific">Jejubacter calystegiae</name>
    <dbReference type="NCBI Taxonomy" id="2579935"/>
    <lineage>
        <taxon>Bacteria</taxon>
        <taxon>Pseudomonadati</taxon>
        <taxon>Pseudomonadota</taxon>
        <taxon>Gammaproteobacteria</taxon>
        <taxon>Enterobacterales</taxon>
        <taxon>Enterobacteriaceae</taxon>
        <taxon>Jejubacter</taxon>
    </lineage>
</organism>
<dbReference type="RefSeq" id="WP_138095867.1">
    <property type="nucleotide sequence ID" value="NZ_CP040428.1"/>
</dbReference>